<reference evidence="3 5" key="1">
    <citation type="submission" date="2016-03" db="EMBL/GenBank/DDBJ databases">
        <title>Complete genome of Aminobacter aminovorans KCTC 2477.</title>
        <authorList>
            <person name="Kim K.M."/>
        </authorList>
    </citation>
    <scope>NUCLEOTIDE SEQUENCE [LARGE SCALE GENOMIC DNA]</scope>
    <source>
        <strain evidence="3 5">KCTC 2477</strain>
    </source>
</reference>
<evidence type="ECO:0000256" key="1">
    <source>
        <dbReference type="SAM" id="MobiDB-lite"/>
    </source>
</evidence>
<dbReference type="Proteomes" id="UP000075755">
    <property type="component" value="Chromosome"/>
</dbReference>
<dbReference type="KEGG" id="aak:AA2016_2224"/>
<evidence type="ECO:0000313" key="4">
    <source>
        <dbReference type="EMBL" id="MBB3705866.1"/>
    </source>
</evidence>
<dbReference type="Pfam" id="PF09931">
    <property type="entry name" value="Phage_phiJL001_Gp84_N"/>
    <property type="match status" value="1"/>
</dbReference>
<dbReference type="InterPro" id="IPR018964">
    <property type="entry name" value="Phage_phiJL001_Gp84_C"/>
</dbReference>
<reference evidence="4 6" key="2">
    <citation type="submission" date="2020-08" db="EMBL/GenBank/DDBJ databases">
        <title>Genomic Encyclopedia of Type Strains, Phase IV (KMG-IV): sequencing the most valuable type-strain genomes for metagenomic binning, comparative biology and taxonomic classification.</title>
        <authorList>
            <person name="Goeker M."/>
        </authorList>
    </citation>
    <scope>NUCLEOTIDE SEQUENCE [LARGE SCALE GENOMIC DNA]</scope>
    <source>
        <strain evidence="4 6">DSM 10368</strain>
    </source>
</reference>
<proteinExistence type="predicted"/>
<feature type="compositionally biased region" description="Polar residues" evidence="1">
    <location>
        <begin position="292"/>
        <end position="304"/>
    </location>
</feature>
<protein>
    <submittedName>
        <fullName evidence="4">Phage protein (TIGR02218 family)</fullName>
    </submittedName>
</protein>
<organism evidence="3 5">
    <name type="scientific">Aminobacter aminovorans</name>
    <name type="common">Chelatobacter heintzii</name>
    <dbReference type="NCBI Taxonomy" id="83263"/>
    <lineage>
        <taxon>Bacteria</taxon>
        <taxon>Pseudomonadati</taxon>
        <taxon>Pseudomonadota</taxon>
        <taxon>Alphaproteobacteria</taxon>
        <taxon>Hyphomicrobiales</taxon>
        <taxon>Phyllobacteriaceae</taxon>
        <taxon>Aminobacter</taxon>
    </lineage>
</organism>
<sequence length="304" mass="32120">MRTLSGGFQTSIAPGATTLGWLLSITFANGTVKRFNSFGTREFSFGGFTWYGFPGFQVSSLTETNGSEAPTVDIERGLSGQGLITFTEAVTGLVEGRPADLIIVDFISGASHRPASKWRVGTIQTTREGQASFELVSLERRNRQVVLKRFKTGCQWKLGDAGCGVDLAPFTEAVTVVSSADPYTIVLSGTTQADDYFNLGAILFNTGQNTGLAYDIRDWVLSSNTLKLAAPLRRPLTGGDTASIRPGCDGTAGAAGCGRYSNKARRFAFDHLPDGTVSVPAEPEAAAAAGTDGSTSNNSFGGWD</sequence>
<keyword evidence="6" id="KW-1185">Reference proteome</keyword>
<name>A0AAC8YN04_AMIAI</name>
<evidence type="ECO:0000313" key="3">
    <source>
        <dbReference type="EMBL" id="AMS41153.1"/>
    </source>
</evidence>
<dbReference type="Pfam" id="PF09356">
    <property type="entry name" value="Phage_BR0599"/>
    <property type="match status" value="1"/>
</dbReference>
<evidence type="ECO:0000313" key="5">
    <source>
        <dbReference type="Proteomes" id="UP000075755"/>
    </source>
</evidence>
<gene>
    <name evidence="3" type="ORF">AA2016_2224</name>
    <name evidence="4" type="ORF">FHS67_002185</name>
</gene>
<evidence type="ECO:0000259" key="2">
    <source>
        <dbReference type="Pfam" id="PF09356"/>
    </source>
</evidence>
<dbReference type="Proteomes" id="UP000577697">
    <property type="component" value="Unassembled WGS sequence"/>
</dbReference>
<dbReference type="RefSeq" id="WP_067958923.1">
    <property type="nucleotide sequence ID" value="NZ_CP015005.1"/>
</dbReference>
<accession>A0AAC8YN04</accession>
<dbReference type="EMBL" id="CP015005">
    <property type="protein sequence ID" value="AMS41153.1"/>
    <property type="molecule type" value="Genomic_DNA"/>
</dbReference>
<feature type="region of interest" description="Disordered" evidence="1">
    <location>
        <begin position="284"/>
        <end position="304"/>
    </location>
</feature>
<evidence type="ECO:0000313" key="6">
    <source>
        <dbReference type="Proteomes" id="UP000577697"/>
    </source>
</evidence>
<dbReference type="EMBL" id="JACICB010000007">
    <property type="protein sequence ID" value="MBB3705866.1"/>
    <property type="molecule type" value="Genomic_DNA"/>
</dbReference>
<feature type="domain" description="Bacteriophage phiJL001 Gp84 C-terminal" evidence="2">
    <location>
        <begin position="196"/>
        <end position="274"/>
    </location>
</feature>
<dbReference type="AlphaFoldDB" id="A0AAC8YN04"/>